<dbReference type="InterPro" id="IPR036389">
    <property type="entry name" value="RNase_III_sf"/>
</dbReference>
<dbReference type="EMBL" id="JAPDMZ010000209">
    <property type="protein sequence ID" value="KAK0545996.1"/>
    <property type="molecule type" value="Genomic_DNA"/>
</dbReference>
<dbReference type="GO" id="GO:0004525">
    <property type="term" value="F:ribonuclease III activity"/>
    <property type="evidence" value="ECO:0007669"/>
    <property type="project" value="InterPro"/>
</dbReference>
<protein>
    <recommendedName>
        <fullName evidence="1">RNase III domain-containing protein</fullName>
    </recommendedName>
</protein>
<evidence type="ECO:0000259" key="1">
    <source>
        <dbReference type="Pfam" id="PF14622"/>
    </source>
</evidence>
<organism evidence="2 3">
    <name type="scientific">Tilletia horrida</name>
    <dbReference type="NCBI Taxonomy" id="155126"/>
    <lineage>
        <taxon>Eukaryota</taxon>
        <taxon>Fungi</taxon>
        <taxon>Dikarya</taxon>
        <taxon>Basidiomycota</taxon>
        <taxon>Ustilaginomycotina</taxon>
        <taxon>Exobasidiomycetes</taxon>
        <taxon>Tilletiales</taxon>
        <taxon>Tilletiaceae</taxon>
        <taxon>Tilletia</taxon>
    </lineage>
</organism>
<name>A0AAN6GLA0_9BASI</name>
<dbReference type="InterPro" id="IPR000999">
    <property type="entry name" value="RNase_III_dom"/>
</dbReference>
<dbReference type="PANTHER" id="PTHR28160">
    <property type="entry name" value="54S RIBOSOMAL PROTEIN L15, MITOCHONDRIAL"/>
    <property type="match status" value="1"/>
</dbReference>
<dbReference type="GO" id="GO:0005762">
    <property type="term" value="C:mitochondrial large ribosomal subunit"/>
    <property type="evidence" value="ECO:0007669"/>
    <property type="project" value="InterPro"/>
</dbReference>
<sequence length="188" mass="20704">MGRAINASDSDNYISAGAHNRRLSFLGRRAMHAFLALFLHSIVASPTASAESRRAAEQILQAPDALDILLHTVRLGDRVGRALELEQVMRWTPVQIQSESGHAAEPGLFRIRGRTLEAFLGAIYHEHGADLASQTFHAYVLPHIDSFPASTPRSLWDDIKARAEADARELVSLQPWAAEKRLALGYSS</sequence>
<proteinExistence type="predicted"/>
<dbReference type="Proteomes" id="UP001176517">
    <property type="component" value="Unassembled WGS sequence"/>
</dbReference>
<dbReference type="InterPro" id="IPR040030">
    <property type="entry name" value="Ribosomal_mL57"/>
</dbReference>
<feature type="domain" description="RNase III" evidence="1">
    <location>
        <begin position="18"/>
        <end position="143"/>
    </location>
</feature>
<evidence type="ECO:0000313" key="2">
    <source>
        <dbReference type="EMBL" id="KAK0545996.1"/>
    </source>
</evidence>
<dbReference type="SUPFAM" id="SSF69065">
    <property type="entry name" value="RNase III domain-like"/>
    <property type="match status" value="1"/>
</dbReference>
<reference evidence="2" key="1">
    <citation type="journal article" date="2023" name="PhytoFront">
        <title>Draft Genome Resources of Seven Strains of Tilletia horrida, Causal Agent of Kernel Smut of Rice.</title>
        <authorList>
            <person name="Khanal S."/>
            <person name="Antony Babu S."/>
            <person name="Zhou X.G."/>
        </authorList>
    </citation>
    <scope>NUCLEOTIDE SEQUENCE</scope>
    <source>
        <strain evidence="2">TX6</strain>
    </source>
</reference>
<dbReference type="GO" id="GO:0003735">
    <property type="term" value="F:structural constituent of ribosome"/>
    <property type="evidence" value="ECO:0007669"/>
    <property type="project" value="InterPro"/>
</dbReference>
<dbReference type="AlphaFoldDB" id="A0AAN6GLA0"/>
<evidence type="ECO:0000313" key="3">
    <source>
        <dbReference type="Proteomes" id="UP001176517"/>
    </source>
</evidence>
<dbReference type="PANTHER" id="PTHR28160:SF1">
    <property type="entry name" value="LARGE RIBOSOMAL SUBUNIT PROTEIN ML57"/>
    <property type="match status" value="1"/>
</dbReference>
<dbReference type="GO" id="GO:0006396">
    <property type="term" value="P:RNA processing"/>
    <property type="evidence" value="ECO:0007669"/>
    <property type="project" value="InterPro"/>
</dbReference>
<dbReference type="Pfam" id="PF14622">
    <property type="entry name" value="Ribonucleas_3_3"/>
    <property type="match status" value="1"/>
</dbReference>
<accession>A0AAN6GLA0</accession>
<keyword evidence="3" id="KW-1185">Reference proteome</keyword>
<dbReference type="Gene3D" id="1.10.1520.10">
    <property type="entry name" value="Ribonuclease III domain"/>
    <property type="match status" value="1"/>
</dbReference>
<dbReference type="GO" id="GO:0032543">
    <property type="term" value="P:mitochondrial translation"/>
    <property type="evidence" value="ECO:0007669"/>
    <property type="project" value="InterPro"/>
</dbReference>
<gene>
    <name evidence="2" type="ORF">OC846_005454</name>
</gene>
<comment type="caution">
    <text evidence="2">The sequence shown here is derived from an EMBL/GenBank/DDBJ whole genome shotgun (WGS) entry which is preliminary data.</text>
</comment>